<accession>A0A844D1B4</accession>
<organism evidence="2 3">
    <name type="scientific">Roseovarius bejariae</name>
    <dbReference type="NCBI Taxonomy" id="2576383"/>
    <lineage>
        <taxon>Bacteria</taxon>
        <taxon>Pseudomonadati</taxon>
        <taxon>Pseudomonadota</taxon>
        <taxon>Alphaproteobacteria</taxon>
        <taxon>Rhodobacterales</taxon>
        <taxon>Roseobacteraceae</taxon>
        <taxon>Roseovarius</taxon>
    </lineage>
</organism>
<dbReference type="OrthoDB" id="337884at2"/>
<proteinExistence type="predicted"/>
<dbReference type="EMBL" id="SZWE01000003">
    <property type="protein sequence ID" value="MRU17106.1"/>
    <property type="molecule type" value="Genomic_DNA"/>
</dbReference>
<evidence type="ECO:0000313" key="3">
    <source>
        <dbReference type="Proteomes" id="UP000564704"/>
    </source>
</evidence>
<dbReference type="Gene3D" id="3.30.2020.40">
    <property type="entry name" value="Uncharacterised protein PF10387, DUF2442"/>
    <property type="match status" value="1"/>
</dbReference>
<protein>
    <submittedName>
        <fullName evidence="2">DUF2442 domain-containing protein</fullName>
    </submittedName>
</protein>
<dbReference type="InterPro" id="IPR018841">
    <property type="entry name" value="DUF2442"/>
</dbReference>
<evidence type="ECO:0000256" key="1">
    <source>
        <dbReference type="SAM" id="MobiDB-lite"/>
    </source>
</evidence>
<sequence>MANLTDAQFEAAEARGRAALEAEPRAIAARYDRKTGRVTVDLANGCAYVFPADLVQDLNGASPDELASVDVDGMGFNLHWPQLDADVYVPALVAGVFGTKDWMSKAMARQAGRKKSPAKAAASRANGAKGGRPRKQASQ</sequence>
<evidence type="ECO:0000313" key="2">
    <source>
        <dbReference type="EMBL" id="MRU17106.1"/>
    </source>
</evidence>
<dbReference type="Pfam" id="PF10387">
    <property type="entry name" value="DUF2442"/>
    <property type="match status" value="1"/>
</dbReference>
<gene>
    <name evidence="2" type="ORF">FDP25_16825</name>
</gene>
<feature type="region of interest" description="Disordered" evidence="1">
    <location>
        <begin position="107"/>
        <end position="139"/>
    </location>
</feature>
<name>A0A844D1B4_9RHOB</name>
<dbReference type="RefSeq" id="WP_154155237.1">
    <property type="nucleotide sequence ID" value="NZ_SZWE01000003.1"/>
</dbReference>
<keyword evidence="3" id="KW-1185">Reference proteome</keyword>
<reference evidence="2 3" key="1">
    <citation type="submission" date="2019-05" db="EMBL/GenBank/DDBJ databases">
        <title>Roseovarius bejariae sp. nov., a moderately halophylic bacterium isolated from a saline soil in Rambla Salada (Murcia).</title>
        <authorList>
            <person name="Castro D.J."/>
            <person name="Gomez-Altuve A."/>
            <person name="Reina J.C."/>
            <person name="Rodriguez M."/>
            <person name="Sampedro I."/>
            <person name="Llamas I."/>
            <person name="Martinez-Checa F."/>
        </authorList>
    </citation>
    <scope>NUCLEOTIDE SEQUENCE [LARGE SCALE GENOMIC DNA]</scope>
    <source>
        <strain evidence="2 3">A21</strain>
    </source>
</reference>
<comment type="caution">
    <text evidence="2">The sequence shown here is derived from an EMBL/GenBank/DDBJ whole genome shotgun (WGS) entry which is preliminary data.</text>
</comment>
<dbReference type="Proteomes" id="UP000564704">
    <property type="component" value="Unassembled WGS sequence"/>
</dbReference>
<dbReference type="AlphaFoldDB" id="A0A844D1B4"/>
<feature type="compositionally biased region" description="Low complexity" evidence="1">
    <location>
        <begin position="118"/>
        <end position="127"/>
    </location>
</feature>